<accession>A0A9W5TA80</accession>
<dbReference type="Pfam" id="PF04615">
    <property type="entry name" value="Utp14"/>
    <property type="match status" value="2"/>
</dbReference>
<comment type="subcellular location">
    <subcellularLocation>
        <location evidence="1">Nucleus</location>
        <location evidence="1">Nucleolus</location>
    </subcellularLocation>
</comment>
<feature type="region of interest" description="Disordered" evidence="4">
    <location>
        <begin position="1"/>
        <end position="55"/>
    </location>
</feature>
<dbReference type="GO" id="GO:0032040">
    <property type="term" value="C:small-subunit processome"/>
    <property type="evidence" value="ECO:0007669"/>
    <property type="project" value="InterPro"/>
</dbReference>
<dbReference type="AlphaFoldDB" id="A0A9W5TA80"/>
<evidence type="ECO:0000313" key="6">
    <source>
        <dbReference type="Proteomes" id="UP001057455"/>
    </source>
</evidence>
<keyword evidence="6" id="KW-1185">Reference proteome</keyword>
<name>A0A9W5TA80_BABOV</name>
<evidence type="ECO:0000313" key="5">
    <source>
        <dbReference type="EMBL" id="GFE54277.1"/>
    </source>
</evidence>
<feature type="region of interest" description="Disordered" evidence="4">
    <location>
        <begin position="73"/>
        <end position="93"/>
    </location>
</feature>
<keyword evidence="2" id="KW-0597">Phosphoprotein</keyword>
<proteinExistence type="predicted"/>
<reference evidence="5" key="1">
    <citation type="submission" date="2019-12" db="EMBL/GenBank/DDBJ databases">
        <title>Genome sequence of Babesia ovis.</title>
        <authorList>
            <person name="Yamagishi J."/>
            <person name="Sevinc F."/>
            <person name="Xuan X."/>
        </authorList>
    </citation>
    <scope>NUCLEOTIDE SEQUENCE</scope>
    <source>
        <strain evidence="5">Selcuk</strain>
    </source>
</reference>
<feature type="compositionally biased region" description="Polar residues" evidence="4">
    <location>
        <begin position="1"/>
        <end position="11"/>
    </location>
</feature>
<dbReference type="EMBL" id="BLIY01000014">
    <property type="protein sequence ID" value="GFE54277.1"/>
    <property type="molecule type" value="Genomic_DNA"/>
</dbReference>
<dbReference type="PANTHER" id="PTHR14150">
    <property type="entry name" value="U3 SMALL NUCLEOLAR RNA-ASSOCIATED PROTEIN 14"/>
    <property type="match status" value="1"/>
</dbReference>
<comment type="caution">
    <text evidence="5">The sequence shown here is derived from an EMBL/GenBank/DDBJ whole genome shotgun (WGS) entry which is preliminary data.</text>
</comment>
<evidence type="ECO:0000256" key="3">
    <source>
        <dbReference type="ARBA" id="ARBA00023242"/>
    </source>
</evidence>
<dbReference type="OrthoDB" id="277439at2759"/>
<keyword evidence="3" id="KW-0539">Nucleus</keyword>
<dbReference type="InterPro" id="IPR006709">
    <property type="entry name" value="SSU_processome_Utp14"/>
</dbReference>
<protein>
    <submittedName>
        <fullName evidence="5">U3 small nucleolar RNA-associated protein</fullName>
    </submittedName>
</protein>
<sequence length="731" mass="82436">MARSRLGNSGHTSRRKKSRSVMDEEISEDEAFNEEEEAKYGRFFQSKRSKTTEDTGELWDCLIDGGINDDIAIDSTDSKDVSNTENVSKRSKTIGEPESYDEFIHQEDDVGTLVEGTSTTDLRGFEWACESTEDDSKFGGLLKKYREIQEDLPEVFREQSRAKTSCKERSELYNTVNKDLGKRWEPILRDQKRGSTLCYGTTGERSHPTAGSLSQIQGDTDLEKELRACENSAYERALYLRELRKQKRVNRIKSKNWHKREKKRDLELYAKLIEKSNDTELTKELLESFETKRSKYRTLRKRAAQEKWAKLAMRFGDRSVLKQISSTRQQLVDDISLIKDTIDAAAEVETLGTDDSSVAESESDEEPNSVNPQDEVLAKLQIISNPKEMPVVKKGLFALKFMQEGLRSKIAQQDEKGSDAGPSDVLGDQEDMYEVESIESDLEENTTQTQAVTEQIGVHKKADVKVSNDELARAMREIQNFMGGDVGLHDVEAAKAGKAVIESKPITKGIETDTKHNLSVEPNDTTKHDTKVPVGNDAATELSSSPSTVLANSAPTEDTGLTNFIKNIGTIKKSEDTARLAQRLFVTPPDDEVYLSDEEKEETDVEHDKMKGWGNWTGFGIVNVEVNKADTKASSGKKRTVKVSNKREPKLDKYLLHRIPHPYKNKHEYNAKMENIMGPELNTTKGHADFVRPKTHIKIGSIVKPISAQSTKSYVRNMGKAFQRNRTKAKL</sequence>
<dbReference type="GO" id="GO:0006364">
    <property type="term" value="P:rRNA processing"/>
    <property type="evidence" value="ECO:0007669"/>
    <property type="project" value="InterPro"/>
</dbReference>
<dbReference type="PANTHER" id="PTHR14150:SF12">
    <property type="entry name" value="U3 SMALL NUCLEOLAR RNA-ASSOCIATED PROTEIN 14 HOMOLOG A"/>
    <property type="match status" value="1"/>
</dbReference>
<evidence type="ECO:0000256" key="2">
    <source>
        <dbReference type="ARBA" id="ARBA00022553"/>
    </source>
</evidence>
<feature type="compositionally biased region" description="Acidic residues" evidence="4">
    <location>
        <begin position="23"/>
        <end position="37"/>
    </location>
</feature>
<organism evidence="5 6">
    <name type="scientific">Babesia ovis</name>
    <dbReference type="NCBI Taxonomy" id="5869"/>
    <lineage>
        <taxon>Eukaryota</taxon>
        <taxon>Sar</taxon>
        <taxon>Alveolata</taxon>
        <taxon>Apicomplexa</taxon>
        <taxon>Aconoidasida</taxon>
        <taxon>Piroplasmida</taxon>
        <taxon>Babesiidae</taxon>
        <taxon>Babesia</taxon>
    </lineage>
</organism>
<dbReference type="Proteomes" id="UP001057455">
    <property type="component" value="Unassembled WGS sequence"/>
</dbReference>
<evidence type="ECO:0000256" key="4">
    <source>
        <dbReference type="SAM" id="MobiDB-lite"/>
    </source>
</evidence>
<gene>
    <name evidence="5" type="ORF">BaOVIS_016810</name>
</gene>
<evidence type="ECO:0000256" key="1">
    <source>
        <dbReference type="ARBA" id="ARBA00004604"/>
    </source>
</evidence>
<feature type="region of interest" description="Disordered" evidence="4">
    <location>
        <begin position="351"/>
        <end position="373"/>
    </location>
</feature>